<dbReference type="EMBL" id="CP025704">
    <property type="protein sequence ID" value="AUN97887.1"/>
    <property type="molecule type" value="Genomic_DNA"/>
</dbReference>
<gene>
    <name evidence="1" type="ORF">C0V70_07155</name>
</gene>
<proteinExistence type="predicted"/>
<keyword evidence="2" id="KW-1185">Reference proteome</keyword>
<reference evidence="1 2" key="1">
    <citation type="submission" date="2018-01" db="EMBL/GenBank/DDBJ databases">
        <title>Complete genome sequence of Bacteriovorax stolpii DSM12778.</title>
        <authorList>
            <person name="Tang B."/>
            <person name="Chang J."/>
        </authorList>
    </citation>
    <scope>NUCLEOTIDE SEQUENCE [LARGE SCALE GENOMIC DNA]</scope>
    <source>
        <strain evidence="1 2">DSM 12778</strain>
    </source>
</reference>
<dbReference type="RefSeq" id="WP_102243180.1">
    <property type="nucleotide sequence ID" value="NZ_CP025704.1"/>
</dbReference>
<evidence type="ECO:0000313" key="2">
    <source>
        <dbReference type="Proteomes" id="UP000235584"/>
    </source>
</evidence>
<accession>A0A2K9NQV0</accession>
<sequence length="196" mass="22554">MKILIKSTLFCALLLTSQLQAKTPVASKGVEEYFNVLARDKVDFEPQGMVCERVAVREVESIYPSANYDIINSIRYDDKKTTIGELDVVVIDKNTNQVEAVAEVKCWKSFNGALKKAKEQRMRFLTYLNRSIIIEDKDGKRYSKDQFKRIQKFFTISQAGGMNQGFDFELSLNFKELMELRGRLLDCKAQGRCPQR</sequence>
<dbReference type="OrthoDB" id="5292296at2"/>
<dbReference type="KEGG" id="bsto:C0V70_07155"/>
<protein>
    <submittedName>
        <fullName evidence="1">Uncharacterized protein</fullName>
    </submittedName>
</protein>
<evidence type="ECO:0000313" key="1">
    <source>
        <dbReference type="EMBL" id="AUN97887.1"/>
    </source>
</evidence>
<organism evidence="1 2">
    <name type="scientific">Bacteriovorax stolpii</name>
    <name type="common">Bdellovibrio stolpii</name>
    <dbReference type="NCBI Taxonomy" id="960"/>
    <lineage>
        <taxon>Bacteria</taxon>
        <taxon>Pseudomonadati</taxon>
        <taxon>Bdellovibrionota</taxon>
        <taxon>Bacteriovoracia</taxon>
        <taxon>Bacteriovoracales</taxon>
        <taxon>Bacteriovoracaceae</taxon>
        <taxon>Bacteriovorax</taxon>
    </lineage>
</organism>
<dbReference type="Proteomes" id="UP000235584">
    <property type="component" value="Chromosome"/>
</dbReference>
<dbReference type="AlphaFoldDB" id="A0A2K9NQV0"/>
<name>A0A2K9NQV0_BACTC</name>